<comment type="subcellular location">
    <subcellularLocation>
        <location evidence="1">Cell outer membrane</location>
    </subcellularLocation>
</comment>
<evidence type="ECO:0000256" key="2">
    <source>
        <dbReference type="ARBA" id="ARBA00023136"/>
    </source>
</evidence>
<accession>A0AAN1XWB6</accession>
<dbReference type="InterPro" id="IPR036942">
    <property type="entry name" value="Beta-barrel_TonB_sf"/>
</dbReference>
<proteinExistence type="predicted"/>
<evidence type="ECO:0000256" key="1">
    <source>
        <dbReference type="ARBA" id="ARBA00004442"/>
    </source>
</evidence>
<dbReference type="SUPFAM" id="SSF56935">
    <property type="entry name" value="Porins"/>
    <property type="match status" value="1"/>
</dbReference>
<organism evidence="4 5">
    <name type="scientific">Vulcanimicrobium alpinum</name>
    <dbReference type="NCBI Taxonomy" id="3016050"/>
    <lineage>
        <taxon>Bacteria</taxon>
        <taxon>Bacillati</taxon>
        <taxon>Vulcanimicrobiota</taxon>
        <taxon>Vulcanimicrobiia</taxon>
        <taxon>Vulcanimicrobiales</taxon>
        <taxon>Vulcanimicrobiaceae</taxon>
        <taxon>Vulcanimicrobium</taxon>
    </lineage>
</organism>
<keyword evidence="3" id="KW-0998">Cell outer membrane</keyword>
<evidence type="ECO:0000313" key="4">
    <source>
        <dbReference type="EMBL" id="BDE05482.1"/>
    </source>
</evidence>
<keyword evidence="2" id="KW-0472">Membrane</keyword>
<keyword evidence="5" id="KW-1185">Reference proteome</keyword>
<protein>
    <submittedName>
        <fullName evidence="4">Uncharacterized protein</fullName>
    </submittedName>
</protein>
<gene>
    <name evidence="4" type="ORF">WPS_07580</name>
</gene>
<dbReference type="Proteomes" id="UP001317532">
    <property type="component" value="Chromosome"/>
</dbReference>
<evidence type="ECO:0000256" key="3">
    <source>
        <dbReference type="ARBA" id="ARBA00023237"/>
    </source>
</evidence>
<dbReference type="GO" id="GO:0009279">
    <property type="term" value="C:cell outer membrane"/>
    <property type="evidence" value="ECO:0007669"/>
    <property type="project" value="UniProtKB-SubCell"/>
</dbReference>
<reference evidence="4 5" key="1">
    <citation type="journal article" date="2022" name="ISME Commun">
        <title>Vulcanimicrobium alpinus gen. nov. sp. nov., the first cultivated representative of the candidate phylum 'Eremiobacterota', is a metabolically versatile aerobic anoxygenic phototroph.</title>
        <authorList>
            <person name="Yabe S."/>
            <person name="Muto K."/>
            <person name="Abe K."/>
            <person name="Yokota A."/>
            <person name="Staudigel H."/>
            <person name="Tebo B.M."/>
        </authorList>
    </citation>
    <scope>NUCLEOTIDE SEQUENCE [LARGE SCALE GENOMIC DNA]</scope>
    <source>
        <strain evidence="4 5">WC8-2</strain>
    </source>
</reference>
<sequence>MRWRGDGELQRLRRHPRVYNDKQIYNGLTGTFLGAGDLANTQLSLFPGSPTNRAVNGPQDPFERDNYQQNASIAKVQYQHNINARSYIRVYGYTEYSDWLQYGEGGLNPNFTGSISQDYKLGAHTRGGYLQYANQIDAKHLLILSGSYTTATTFRNNNTSTFLSGATTAANSRTVAFLVDSTNPTAGLCYTANAAPVNCSSSTAARYTLPAANGGPLVATSAVNVANAGALKCGNGPCAFYTVATGNAAVYNTVTPQFLNVSLSDKFQVNEKLSLDLGLRYDDFRYQLVNTDGGPARRFWVNYFNNFNCFDPVAEVLVTRTVGAACPAGTQPAAFNAHSDSQEDYPELQPRIGATYTVNRNNVVRFSAGK</sequence>
<dbReference type="AlphaFoldDB" id="A0AAN1XWB6"/>
<dbReference type="EMBL" id="AP025523">
    <property type="protein sequence ID" value="BDE05482.1"/>
    <property type="molecule type" value="Genomic_DNA"/>
</dbReference>
<evidence type="ECO:0000313" key="5">
    <source>
        <dbReference type="Proteomes" id="UP001317532"/>
    </source>
</evidence>
<dbReference type="Gene3D" id="2.40.170.20">
    <property type="entry name" value="TonB-dependent receptor, beta-barrel domain"/>
    <property type="match status" value="1"/>
</dbReference>
<name>A0AAN1XWB6_UNVUL</name>
<dbReference type="KEGG" id="vab:WPS_07580"/>